<evidence type="ECO:0000256" key="2">
    <source>
        <dbReference type="ARBA" id="ARBA00010072"/>
    </source>
</evidence>
<evidence type="ECO:0000256" key="5">
    <source>
        <dbReference type="ARBA" id="ARBA00022692"/>
    </source>
</evidence>
<comment type="subcellular location">
    <subcellularLocation>
        <location evidence="1">Cell inner membrane</location>
        <topology evidence="1">Multi-pass membrane protein</topology>
    </subcellularLocation>
    <subcellularLocation>
        <location evidence="9">Cell membrane</location>
        <topology evidence="9">Multi-pass membrane protein</topology>
    </subcellularLocation>
</comment>
<proteinExistence type="inferred from homology"/>
<dbReference type="GO" id="GO:0022857">
    <property type="term" value="F:transmembrane transporter activity"/>
    <property type="evidence" value="ECO:0007669"/>
    <property type="project" value="InterPro"/>
</dbReference>
<comment type="similarity">
    <text evidence="2">Belongs to the binding-protein-dependent transport system permease family. HisMQ subfamily.</text>
</comment>
<sequence length="217" mass="22800">MIAFLQDHGPALLDGLATTLLVSSGALLLGAPLGLVIAACTLSPRRLSTRAAGLYRSFWRGTPILVQLLVVFYLLPMAGLTIPPALAATLALALNTAAFQSEIYRAGLLAVPRGQIEAARLLGIGRRAAFLRIEAPQAVRLMLPALVGEMLALVKNSSLVSVIAVTEITRRAQQIASATFRPLEAYGAALILYLAIAAVLAGIGLWLERRLASGGRA</sequence>
<keyword evidence="5 9" id="KW-0812">Transmembrane</keyword>
<dbReference type="SUPFAM" id="SSF161098">
    <property type="entry name" value="MetI-like"/>
    <property type="match status" value="1"/>
</dbReference>
<keyword evidence="4" id="KW-1003">Cell membrane</keyword>
<feature type="transmembrane region" description="Helical" evidence="9">
    <location>
        <begin position="54"/>
        <end position="75"/>
    </location>
</feature>
<name>A0A175R664_9HYPH</name>
<evidence type="ECO:0000256" key="4">
    <source>
        <dbReference type="ARBA" id="ARBA00022475"/>
    </source>
</evidence>
<evidence type="ECO:0000259" key="10">
    <source>
        <dbReference type="PROSITE" id="PS50928"/>
    </source>
</evidence>
<dbReference type="AlphaFoldDB" id="A0A175R664"/>
<feature type="transmembrane region" description="Helical" evidence="9">
    <location>
        <begin position="20"/>
        <end position="42"/>
    </location>
</feature>
<evidence type="ECO:0000256" key="8">
    <source>
        <dbReference type="ARBA" id="ARBA00023136"/>
    </source>
</evidence>
<evidence type="ECO:0000256" key="1">
    <source>
        <dbReference type="ARBA" id="ARBA00004429"/>
    </source>
</evidence>
<evidence type="ECO:0000256" key="9">
    <source>
        <dbReference type="RuleBase" id="RU363032"/>
    </source>
</evidence>
<organism evidence="11 12">
    <name type="scientific">Aureimonas ureilytica</name>
    <dbReference type="NCBI Taxonomy" id="401562"/>
    <lineage>
        <taxon>Bacteria</taxon>
        <taxon>Pseudomonadati</taxon>
        <taxon>Pseudomonadota</taxon>
        <taxon>Alphaproteobacteria</taxon>
        <taxon>Hyphomicrobiales</taxon>
        <taxon>Aurantimonadaceae</taxon>
        <taxon>Aureimonas</taxon>
    </lineage>
</organism>
<dbReference type="InterPro" id="IPR035906">
    <property type="entry name" value="MetI-like_sf"/>
</dbReference>
<dbReference type="OrthoDB" id="7190458at2"/>
<dbReference type="EMBL" id="LDPZ01000032">
    <property type="protein sequence ID" value="KTQ92336.1"/>
    <property type="molecule type" value="Genomic_DNA"/>
</dbReference>
<evidence type="ECO:0000313" key="11">
    <source>
        <dbReference type="EMBL" id="KTQ92336.1"/>
    </source>
</evidence>
<dbReference type="Proteomes" id="UP000078272">
    <property type="component" value="Unassembled WGS sequence"/>
</dbReference>
<dbReference type="InterPro" id="IPR000515">
    <property type="entry name" value="MetI-like"/>
</dbReference>
<dbReference type="Pfam" id="PF00528">
    <property type="entry name" value="BPD_transp_1"/>
    <property type="match status" value="1"/>
</dbReference>
<evidence type="ECO:0000256" key="6">
    <source>
        <dbReference type="ARBA" id="ARBA00022970"/>
    </source>
</evidence>
<keyword evidence="8 9" id="KW-0472">Membrane</keyword>
<dbReference type="RefSeq" id="WP_058635719.1">
    <property type="nucleotide sequence ID" value="NZ_LDPZ01000032.1"/>
</dbReference>
<dbReference type="InterPro" id="IPR043429">
    <property type="entry name" value="ArtM/GltK/GlnP/TcyL/YhdX-like"/>
</dbReference>
<dbReference type="NCBIfam" id="TIGR01726">
    <property type="entry name" value="HEQRo_perm_3TM"/>
    <property type="match status" value="1"/>
</dbReference>
<dbReference type="Gene3D" id="1.10.3720.10">
    <property type="entry name" value="MetI-like"/>
    <property type="match status" value="1"/>
</dbReference>
<keyword evidence="6" id="KW-0029">Amino-acid transport</keyword>
<dbReference type="PANTHER" id="PTHR30614">
    <property type="entry name" value="MEMBRANE COMPONENT OF AMINO ACID ABC TRANSPORTER"/>
    <property type="match status" value="1"/>
</dbReference>
<evidence type="ECO:0000256" key="7">
    <source>
        <dbReference type="ARBA" id="ARBA00022989"/>
    </source>
</evidence>
<dbReference type="GO" id="GO:0043190">
    <property type="term" value="C:ATP-binding cassette (ABC) transporter complex"/>
    <property type="evidence" value="ECO:0007669"/>
    <property type="project" value="InterPro"/>
</dbReference>
<dbReference type="InterPro" id="IPR010065">
    <property type="entry name" value="AA_ABC_transptr_permease_3TM"/>
</dbReference>
<gene>
    <name evidence="11" type="ORF">NS226_15415</name>
</gene>
<feature type="domain" description="ABC transmembrane type-1" evidence="10">
    <location>
        <begin position="16"/>
        <end position="204"/>
    </location>
</feature>
<accession>A0A175R664</accession>
<evidence type="ECO:0000256" key="3">
    <source>
        <dbReference type="ARBA" id="ARBA00022448"/>
    </source>
</evidence>
<comment type="caution">
    <text evidence="11">The sequence shown here is derived from an EMBL/GenBank/DDBJ whole genome shotgun (WGS) entry which is preliminary data.</text>
</comment>
<keyword evidence="3 9" id="KW-0813">Transport</keyword>
<keyword evidence="7 9" id="KW-1133">Transmembrane helix</keyword>
<dbReference type="PANTHER" id="PTHR30614:SF0">
    <property type="entry name" value="L-CYSTINE TRANSPORT SYSTEM PERMEASE PROTEIN TCYL"/>
    <property type="match status" value="1"/>
</dbReference>
<feature type="transmembrane region" description="Helical" evidence="9">
    <location>
        <begin position="185"/>
        <end position="207"/>
    </location>
</feature>
<dbReference type="STRING" id="401562.NS365_12235"/>
<reference evidence="11 12" key="1">
    <citation type="journal article" date="2016" name="Front. Microbiol.">
        <title>Genomic Resource of Rice Seed Associated Bacteria.</title>
        <authorList>
            <person name="Midha S."/>
            <person name="Bansal K."/>
            <person name="Sharma S."/>
            <person name="Kumar N."/>
            <person name="Patil P.P."/>
            <person name="Chaudhry V."/>
            <person name="Patil P.B."/>
        </authorList>
    </citation>
    <scope>NUCLEOTIDE SEQUENCE [LARGE SCALE GENOMIC DNA]</scope>
    <source>
        <strain evidence="11 12">NS226</strain>
    </source>
</reference>
<protein>
    <submittedName>
        <fullName evidence="11">Amino acid ABC transporter</fullName>
    </submittedName>
</protein>
<evidence type="ECO:0000313" key="12">
    <source>
        <dbReference type="Proteomes" id="UP000078272"/>
    </source>
</evidence>
<dbReference type="PROSITE" id="PS50928">
    <property type="entry name" value="ABC_TM1"/>
    <property type="match status" value="1"/>
</dbReference>
<dbReference type="GO" id="GO:0006865">
    <property type="term" value="P:amino acid transport"/>
    <property type="evidence" value="ECO:0007669"/>
    <property type="project" value="UniProtKB-KW"/>
</dbReference>
<dbReference type="CDD" id="cd06261">
    <property type="entry name" value="TM_PBP2"/>
    <property type="match status" value="1"/>
</dbReference>
<dbReference type="PATRIC" id="fig|401562.3.peg.2788"/>